<dbReference type="InterPro" id="IPR011041">
    <property type="entry name" value="Quinoprot_gluc/sorb_DH_b-prop"/>
</dbReference>
<evidence type="ECO:0000313" key="3">
    <source>
        <dbReference type="EMBL" id="MFC7099037.1"/>
    </source>
</evidence>
<organism evidence="3 4">
    <name type="scientific">Halobaculum marinum</name>
    <dbReference type="NCBI Taxonomy" id="3031996"/>
    <lineage>
        <taxon>Archaea</taxon>
        <taxon>Methanobacteriati</taxon>
        <taxon>Methanobacteriota</taxon>
        <taxon>Stenosarchaea group</taxon>
        <taxon>Halobacteria</taxon>
        <taxon>Halobacteriales</taxon>
        <taxon>Haloferacaceae</taxon>
        <taxon>Halobaculum</taxon>
    </lineage>
</organism>
<dbReference type="PROSITE" id="PS51257">
    <property type="entry name" value="PROKAR_LIPOPROTEIN"/>
    <property type="match status" value="1"/>
</dbReference>
<accession>A0ABD5X3H4</accession>
<dbReference type="InterPro" id="IPR012938">
    <property type="entry name" value="Glc/Sorbosone_DH"/>
</dbReference>
<dbReference type="GeneID" id="79271576"/>
<evidence type="ECO:0000313" key="4">
    <source>
        <dbReference type="Proteomes" id="UP001596388"/>
    </source>
</evidence>
<protein>
    <submittedName>
        <fullName evidence="3">PQQ-dependent sugar dehydrogenase</fullName>
        <ecNumber evidence="3">1.1.5.-</ecNumber>
    </submittedName>
</protein>
<dbReference type="AlphaFoldDB" id="A0ABD5X3H4"/>
<dbReference type="Gene3D" id="2.120.10.30">
    <property type="entry name" value="TolB, C-terminal domain"/>
    <property type="match status" value="1"/>
</dbReference>
<feature type="domain" description="Glucose/Sorbosone dehydrogenase" evidence="2">
    <location>
        <begin position="63"/>
        <end position="402"/>
    </location>
</feature>
<dbReference type="GO" id="GO:0016491">
    <property type="term" value="F:oxidoreductase activity"/>
    <property type="evidence" value="ECO:0007669"/>
    <property type="project" value="UniProtKB-KW"/>
</dbReference>
<name>A0ABD5X3H4_9EURY</name>
<dbReference type="Pfam" id="PF07995">
    <property type="entry name" value="GSDH"/>
    <property type="match status" value="1"/>
</dbReference>
<feature type="region of interest" description="Disordered" evidence="1">
    <location>
        <begin position="26"/>
        <end position="49"/>
    </location>
</feature>
<comment type="caution">
    <text evidence="3">The sequence shown here is derived from an EMBL/GenBank/DDBJ whole genome shotgun (WGS) entry which is preliminary data.</text>
</comment>
<proteinExistence type="predicted"/>
<dbReference type="InterPro" id="IPR011042">
    <property type="entry name" value="6-blade_b-propeller_TolB-like"/>
</dbReference>
<dbReference type="EC" id="1.1.5.-" evidence="3"/>
<dbReference type="RefSeq" id="WP_390219638.1">
    <property type="nucleotide sequence ID" value="NZ_CP119990.1"/>
</dbReference>
<reference evidence="3 4" key="1">
    <citation type="journal article" date="2019" name="Int. J. Syst. Evol. Microbiol.">
        <title>The Global Catalogue of Microorganisms (GCM) 10K type strain sequencing project: providing services to taxonomists for standard genome sequencing and annotation.</title>
        <authorList>
            <consortium name="The Broad Institute Genomics Platform"/>
            <consortium name="The Broad Institute Genome Sequencing Center for Infectious Disease"/>
            <person name="Wu L."/>
            <person name="Ma J."/>
        </authorList>
    </citation>
    <scope>NUCLEOTIDE SEQUENCE [LARGE SCALE GENOMIC DNA]</scope>
    <source>
        <strain evidence="3 4">DT55</strain>
    </source>
</reference>
<gene>
    <name evidence="3" type="ORF">ACFQKD_17150</name>
</gene>
<keyword evidence="3" id="KW-0560">Oxidoreductase</keyword>
<dbReference type="PANTHER" id="PTHR19328">
    <property type="entry name" value="HEDGEHOG-INTERACTING PROTEIN"/>
    <property type="match status" value="1"/>
</dbReference>
<evidence type="ECO:0000259" key="2">
    <source>
        <dbReference type="Pfam" id="PF07995"/>
    </source>
</evidence>
<sequence>MSRRRLLAAVALSGTIAGCTGTFQSGSGAAPSSDGASAGQATSADASGSATSVEVTEAVTGISTPWGLAFLPDESGLLITEQDGNLLLADVESDEQTELEGVPEVYARGQGGLLDVTLHPDFDANGFVYLTYSVAGDGGSTTRVGRGRLERDEGRLADFEPIYTARPFVESTGHFGSRAVFDPEGYLYVSVGDRQFKNFGPDHVAQQLDNDLGSVLRLNDDGSIPDSNPFVDDPDASDAVFTYGNRNPQGLTVHPETGAVWETEYGERDGDEINILEAGANYGWPVADNSCEYGSSDAVGVPHEERDDVVAPVYGWPCGSGGFPPSGTTFYDGDAFPDWRGDLFVAGTAKQYLAHFTVDGRTVTEVSPLLADRGQRLRDVTVSPVSGHLYVAVDADDAPIYRIEPGQ</sequence>
<evidence type="ECO:0000256" key="1">
    <source>
        <dbReference type="SAM" id="MobiDB-lite"/>
    </source>
</evidence>
<dbReference type="EMBL" id="JBHTAG010000004">
    <property type="protein sequence ID" value="MFC7099037.1"/>
    <property type="molecule type" value="Genomic_DNA"/>
</dbReference>
<keyword evidence="4" id="KW-1185">Reference proteome</keyword>
<dbReference type="SUPFAM" id="SSF50952">
    <property type="entry name" value="Soluble quinoprotein glucose dehydrogenase"/>
    <property type="match status" value="1"/>
</dbReference>
<dbReference type="PANTHER" id="PTHR19328:SF75">
    <property type="entry name" value="ALDOSE SUGAR DEHYDROGENASE YLII"/>
    <property type="match status" value="1"/>
</dbReference>
<dbReference type="Proteomes" id="UP001596388">
    <property type="component" value="Unassembled WGS sequence"/>
</dbReference>